<proteinExistence type="predicted"/>
<dbReference type="GeneID" id="113911189"/>
<dbReference type="Gene3D" id="1.10.8.10">
    <property type="entry name" value="DNA helicase RuvA subunit, C-terminal domain"/>
    <property type="match status" value="1"/>
</dbReference>
<evidence type="ECO:0000313" key="1">
    <source>
        <dbReference type="Proteomes" id="UP000515165"/>
    </source>
</evidence>
<protein>
    <submittedName>
        <fullName evidence="2">Serine/threonine-protein kinase MARK2-like isoform X2</fullName>
    </submittedName>
</protein>
<reference evidence="2" key="1">
    <citation type="submission" date="2025-08" db="UniProtKB">
        <authorList>
            <consortium name="RefSeq"/>
        </authorList>
    </citation>
    <scope>IDENTIFICATION</scope>
    <source>
        <tissue evidence="2">Blood</tissue>
    </source>
</reference>
<keyword evidence="1" id="KW-1185">Reference proteome</keyword>
<evidence type="ECO:0000313" key="2">
    <source>
        <dbReference type="RefSeq" id="XP_027429253.1"/>
    </source>
</evidence>
<sequence length="122" mass="13834">MSMEYENLKKFFVLNPIKGGTLEEIMKVLWTDMDHGKELMPYVEPLPNHKEPGQTVLMVSMGYTRETIQDSETGQKNDEVIVIYVLLPYKRSELVGYAITLKAQALADPTNSCPLYSSCKLS</sequence>
<gene>
    <name evidence="2" type="primary">LOC113911189</name>
</gene>
<dbReference type="AlphaFoldDB" id="A0A6J2BHF1"/>
<dbReference type="RefSeq" id="XP_027429253.1">
    <property type="nucleotide sequence ID" value="XM_027573452.1"/>
</dbReference>
<organism evidence="1 2">
    <name type="scientific">Zalophus californianus</name>
    <name type="common">California sealion</name>
    <dbReference type="NCBI Taxonomy" id="9704"/>
    <lineage>
        <taxon>Eukaryota</taxon>
        <taxon>Metazoa</taxon>
        <taxon>Chordata</taxon>
        <taxon>Craniata</taxon>
        <taxon>Vertebrata</taxon>
        <taxon>Euteleostomi</taxon>
        <taxon>Mammalia</taxon>
        <taxon>Eutheria</taxon>
        <taxon>Laurasiatheria</taxon>
        <taxon>Carnivora</taxon>
        <taxon>Caniformia</taxon>
        <taxon>Pinnipedia</taxon>
        <taxon>Otariidae</taxon>
        <taxon>Zalophus</taxon>
    </lineage>
</organism>
<dbReference type="Proteomes" id="UP000515165">
    <property type="component" value="Chromosome 12"/>
</dbReference>
<name>A0A6J2BHF1_ZALCA</name>
<accession>A0A6J2BHF1</accession>